<name>A0A1G8YLP7_9RHOB</name>
<gene>
    <name evidence="4" type="ORF">SAMN05216257_101365</name>
</gene>
<evidence type="ECO:0000313" key="4">
    <source>
        <dbReference type="EMBL" id="SDK03394.1"/>
    </source>
</evidence>
<dbReference type="RefSeq" id="WP_092497576.1">
    <property type="nucleotide sequence ID" value="NZ_FNFV01000001.1"/>
</dbReference>
<evidence type="ECO:0000256" key="1">
    <source>
        <dbReference type="SAM" id="MobiDB-lite"/>
    </source>
</evidence>
<keyword evidence="2" id="KW-1133">Transmembrane helix</keyword>
<sequence length="113" mass="12626">MRNRIIGFAAATALGLSSFAATPAYADRNLQNFLLAAGAIMIVAGITANRQSEARHRHGVVVERTRVVSPARHCEMHRRGIPHRHPGRGVHGHRPHHHHHHRHHGHHRHRGGC</sequence>
<evidence type="ECO:0000256" key="3">
    <source>
        <dbReference type="SAM" id="SignalP"/>
    </source>
</evidence>
<keyword evidence="5" id="KW-1185">Reference proteome</keyword>
<protein>
    <submittedName>
        <fullName evidence="4">Uncharacterized protein</fullName>
    </submittedName>
</protein>
<feature type="chain" id="PRO_5011775916" evidence="3">
    <location>
        <begin position="27"/>
        <end position="113"/>
    </location>
</feature>
<evidence type="ECO:0000313" key="5">
    <source>
        <dbReference type="Proteomes" id="UP000199328"/>
    </source>
</evidence>
<dbReference type="AlphaFoldDB" id="A0A1G8YLP7"/>
<feature type="signal peptide" evidence="3">
    <location>
        <begin position="1"/>
        <end position="26"/>
    </location>
</feature>
<feature type="region of interest" description="Disordered" evidence="1">
    <location>
        <begin position="79"/>
        <end position="113"/>
    </location>
</feature>
<keyword evidence="2" id="KW-0472">Membrane</keyword>
<dbReference type="Proteomes" id="UP000199328">
    <property type="component" value="Unassembled WGS sequence"/>
</dbReference>
<keyword evidence="3" id="KW-0732">Signal</keyword>
<dbReference type="EMBL" id="FNFV01000001">
    <property type="protein sequence ID" value="SDK03394.1"/>
    <property type="molecule type" value="Genomic_DNA"/>
</dbReference>
<evidence type="ECO:0000256" key="2">
    <source>
        <dbReference type="SAM" id="Phobius"/>
    </source>
</evidence>
<organism evidence="4 5">
    <name type="scientific">Meinhardsimonia xiamenensis</name>
    <dbReference type="NCBI Taxonomy" id="990712"/>
    <lineage>
        <taxon>Bacteria</taxon>
        <taxon>Pseudomonadati</taxon>
        <taxon>Pseudomonadota</taxon>
        <taxon>Alphaproteobacteria</taxon>
        <taxon>Rhodobacterales</taxon>
        <taxon>Paracoccaceae</taxon>
        <taxon>Meinhardsimonia</taxon>
    </lineage>
</organism>
<proteinExistence type="predicted"/>
<keyword evidence="2" id="KW-0812">Transmembrane</keyword>
<reference evidence="5" key="1">
    <citation type="submission" date="2016-10" db="EMBL/GenBank/DDBJ databases">
        <authorList>
            <person name="Varghese N."/>
            <person name="Submissions S."/>
        </authorList>
    </citation>
    <scope>NUCLEOTIDE SEQUENCE [LARGE SCALE GENOMIC DNA]</scope>
    <source>
        <strain evidence="5">CGMCC 1.10789</strain>
    </source>
</reference>
<dbReference type="STRING" id="990712.SAMN05216257_101365"/>
<accession>A0A1G8YLP7</accession>
<feature type="transmembrane region" description="Helical" evidence="2">
    <location>
        <begin position="30"/>
        <end position="48"/>
    </location>
</feature>